<protein>
    <submittedName>
        <fullName evidence="4">Nucleotidyl transferase</fullName>
    </submittedName>
</protein>
<dbReference type="NCBIfam" id="NF045761">
    <property type="entry name" value="NAMPUrTaseMurU"/>
    <property type="match status" value="1"/>
</dbReference>
<dbReference type="InterPro" id="IPR050065">
    <property type="entry name" value="GlmU-like"/>
</dbReference>
<reference evidence="4 5" key="1">
    <citation type="submission" date="2007-03" db="EMBL/GenBank/DDBJ databases">
        <title>Complete sequence of Shewanella loihica PV-4.</title>
        <authorList>
            <consortium name="US DOE Joint Genome Institute"/>
            <person name="Copeland A."/>
            <person name="Lucas S."/>
            <person name="Lapidus A."/>
            <person name="Barry K."/>
            <person name="Detter J.C."/>
            <person name="Glavina del Rio T."/>
            <person name="Hammon N."/>
            <person name="Israni S."/>
            <person name="Dalin E."/>
            <person name="Tice H."/>
            <person name="Pitluck S."/>
            <person name="Chain P."/>
            <person name="Malfatti S."/>
            <person name="Shin M."/>
            <person name="Vergez L."/>
            <person name="Schmutz J."/>
            <person name="Larimer F."/>
            <person name="Land M."/>
            <person name="Hauser L."/>
            <person name="Kyrpides N."/>
            <person name="Mikhailova N."/>
            <person name="Romine M.F."/>
            <person name="Serres G."/>
            <person name="Fredrickson J."/>
            <person name="Tiedje J."/>
            <person name="Richardson P."/>
        </authorList>
    </citation>
    <scope>NUCLEOTIDE SEQUENCE [LARGE SCALE GENOMIC DNA]</scope>
    <source>
        <strain evidence="5">ATCC BAA-1088 / PV-4</strain>
    </source>
</reference>
<dbReference type="KEGG" id="slo:Shew_0884"/>
<sequence length="249" mass="26994">MKAMILAAGRGERLRPLTDTLPKPLAEVAGKPLIVYHIERLAALGITEIVINHAWLGHKLEASLGDGSAWGVSISYSPETEALETGGGIKQALPLLGDEPFLVLNGDVYIDSLPTVKGLPLDAALNTAKIAELMSEQEAYLWLVDNPKQHPEGDFALRDGKVNDEDEPKLTFSGMAIYHPRFFVGTSNGRFGLAPLLRAKMQQGLIGGEHYPHLWCDVGTLERLESLDAELRAAQSNTGATLSHTKVVR</sequence>
<dbReference type="Pfam" id="PF00483">
    <property type="entry name" value="NTP_transferase"/>
    <property type="match status" value="1"/>
</dbReference>
<dbReference type="AlphaFoldDB" id="A3QBA8"/>
<dbReference type="InterPro" id="IPR054790">
    <property type="entry name" value="MurU"/>
</dbReference>
<evidence type="ECO:0000256" key="2">
    <source>
        <dbReference type="ARBA" id="ARBA00022695"/>
    </source>
</evidence>
<dbReference type="HOGENOM" id="CLU_029499_2_1_6"/>
<dbReference type="GO" id="GO:0016779">
    <property type="term" value="F:nucleotidyltransferase activity"/>
    <property type="evidence" value="ECO:0007669"/>
    <property type="project" value="UniProtKB-KW"/>
</dbReference>
<dbReference type="STRING" id="323850.Shew_0884"/>
<dbReference type="eggNOG" id="COG1208">
    <property type="taxonomic scope" value="Bacteria"/>
</dbReference>
<dbReference type="CDD" id="cd06422">
    <property type="entry name" value="NTP_transferase_like_1"/>
    <property type="match status" value="1"/>
</dbReference>
<dbReference type="OrthoDB" id="9788272at2"/>
<evidence type="ECO:0000259" key="3">
    <source>
        <dbReference type="Pfam" id="PF00483"/>
    </source>
</evidence>
<feature type="domain" description="Nucleotidyl transferase" evidence="3">
    <location>
        <begin position="2"/>
        <end position="112"/>
    </location>
</feature>
<evidence type="ECO:0000313" key="5">
    <source>
        <dbReference type="Proteomes" id="UP000001558"/>
    </source>
</evidence>
<evidence type="ECO:0000256" key="1">
    <source>
        <dbReference type="ARBA" id="ARBA00022679"/>
    </source>
</evidence>
<dbReference type="InterPro" id="IPR029044">
    <property type="entry name" value="Nucleotide-diphossugar_trans"/>
</dbReference>
<dbReference type="PANTHER" id="PTHR43584">
    <property type="entry name" value="NUCLEOTIDYL TRANSFERASE"/>
    <property type="match status" value="1"/>
</dbReference>
<dbReference type="PANTHER" id="PTHR43584:SF8">
    <property type="entry name" value="N-ACETYLMURAMATE ALPHA-1-PHOSPHATE URIDYLYLTRANSFERASE"/>
    <property type="match status" value="1"/>
</dbReference>
<name>A3QBA8_SHELP</name>
<keyword evidence="2" id="KW-0548">Nucleotidyltransferase</keyword>
<proteinExistence type="predicted"/>
<evidence type="ECO:0000313" key="4">
    <source>
        <dbReference type="EMBL" id="ABO22756.1"/>
    </source>
</evidence>
<dbReference type="InterPro" id="IPR005835">
    <property type="entry name" value="NTP_transferase_dom"/>
</dbReference>
<dbReference type="Gene3D" id="3.90.550.10">
    <property type="entry name" value="Spore Coat Polysaccharide Biosynthesis Protein SpsA, Chain A"/>
    <property type="match status" value="1"/>
</dbReference>
<gene>
    <name evidence="4" type="ordered locus">Shew_0884</name>
</gene>
<dbReference type="EMBL" id="CP000606">
    <property type="protein sequence ID" value="ABO22756.1"/>
    <property type="molecule type" value="Genomic_DNA"/>
</dbReference>
<dbReference type="SUPFAM" id="SSF53448">
    <property type="entry name" value="Nucleotide-diphospho-sugar transferases"/>
    <property type="match status" value="1"/>
</dbReference>
<keyword evidence="5" id="KW-1185">Reference proteome</keyword>
<organism evidence="4 5">
    <name type="scientific">Shewanella loihica (strain ATCC BAA-1088 / PV-4)</name>
    <dbReference type="NCBI Taxonomy" id="323850"/>
    <lineage>
        <taxon>Bacteria</taxon>
        <taxon>Pseudomonadati</taxon>
        <taxon>Pseudomonadota</taxon>
        <taxon>Gammaproteobacteria</taxon>
        <taxon>Alteromonadales</taxon>
        <taxon>Shewanellaceae</taxon>
        <taxon>Shewanella</taxon>
    </lineage>
</organism>
<accession>A3QBA8</accession>
<dbReference type="Proteomes" id="UP000001558">
    <property type="component" value="Chromosome"/>
</dbReference>
<dbReference type="RefSeq" id="WP_011864690.1">
    <property type="nucleotide sequence ID" value="NC_009092.1"/>
</dbReference>
<keyword evidence="1 4" id="KW-0808">Transferase</keyword>